<dbReference type="Proteomes" id="UP001386955">
    <property type="component" value="Unassembled WGS sequence"/>
</dbReference>
<name>A0AAN9SB12_PSOTE</name>
<comment type="caution">
    <text evidence="1">The sequence shown here is derived from an EMBL/GenBank/DDBJ whole genome shotgun (WGS) entry which is preliminary data.</text>
</comment>
<dbReference type="AlphaFoldDB" id="A0AAN9SB12"/>
<evidence type="ECO:0000313" key="1">
    <source>
        <dbReference type="EMBL" id="KAK7390858.1"/>
    </source>
</evidence>
<sequence length="76" mass="8695">MHPPTEDTCPIMQHVSHVSRTLWRQIWVWPKLSWLARSRVASCYRSIILADGVQLIAEALRRVAVPVATATYVNIK</sequence>
<reference evidence="1 2" key="1">
    <citation type="submission" date="2024-01" db="EMBL/GenBank/DDBJ databases">
        <title>The genomes of 5 underutilized Papilionoideae crops provide insights into root nodulation and disease resistanc.</title>
        <authorList>
            <person name="Jiang F."/>
        </authorList>
    </citation>
    <scope>NUCLEOTIDE SEQUENCE [LARGE SCALE GENOMIC DNA]</scope>
    <source>
        <strain evidence="1">DUOXIRENSHENG_FW03</strain>
        <tissue evidence="1">Leaves</tissue>
    </source>
</reference>
<accession>A0AAN9SB12</accession>
<organism evidence="1 2">
    <name type="scientific">Psophocarpus tetragonolobus</name>
    <name type="common">Winged bean</name>
    <name type="synonym">Dolichos tetragonolobus</name>
    <dbReference type="NCBI Taxonomy" id="3891"/>
    <lineage>
        <taxon>Eukaryota</taxon>
        <taxon>Viridiplantae</taxon>
        <taxon>Streptophyta</taxon>
        <taxon>Embryophyta</taxon>
        <taxon>Tracheophyta</taxon>
        <taxon>Spermatophyta</taxon>
        <taxon>Magnoliopsida</taxon>
        <taxon>eudicotyledons</taxon>
        <taxon>Gunneridae</taxon>
        <taxon>Pentapetalae</taxon>
        <taxon>rosids</taxon>
        <taxon>fabids</taxon>
        <taxon>Fabales</taxon>
        <taxon>Fabaceae</taxon>
        <taxon>Papilionoideae</taxon>
        <taxon>50 kb inversion clade</taxon>
        <taxon>NPAAA clade</taxon>
        <taxon>indigoferoid/millettioid clade</taxon>
        <taxon>Phaseoleae</taxon>
        <taxon>Psophocarpus</taxon>
    </lineage>
</organism>
<evidence type="ECO:0000313" key="2">
    <source>
        <dbReference type="Proteomes" id="UP001386955"/>
    </source>
</evidence>
<proteinExistence type="predicted"/>
<keyword evidence="2" id="KW-1185">Reference proteome</keyword>
<dbReference type="EMBL" id="JAYMYS010000005">
    <property type="protein sequence ID" value="KAK7390858.1"/>
    <property type="molecule type" value="Genomic_DNA"/>
</dbReference>
<gene>
    <name evidence="1" type="ORF">VNO78_19000</name>
</gene>
<protein>
    <submittedName>
        <fullName evidence="1">Uncharacterized protein</fullName>
    </submittedName>
</protein>